<evidence type="ECO:0000313" key="2">
    <source>
        <dbReference type="EMBL" id="MBC6009280.1"/>
    </source>
</evidence>
<accession>A0ABR7K991</accession>
<organism evidence="2 3">
    <name type="scientific">Catenibacterium faecis</name>
    <dbReference type="NCBI Taxonomy" id="2764323"/>
    <lineage>
        <taxon>Bacteria</taxon>
        <taxon>Bacillati</taxon>
        <taxon>Bacillota</taxon>
        <taxon>Erysipelotrichia</taxon>
        <taxon>Erysipelotrichales</taxon>
        <taxon>Coprobacillaceae</taxon>
        <taxon>Catenibacterium</taxon>
    </lineage>
</organism>
<dbReference type="Proteomes" id="UP000603474">
    <property type="component" value="Unassembled WGS sequence"/>
</dbReference>
<reference evidence="2 3" key="1">
    <citation type="submission" date="2020-08" db="EMBL/GenBank/DDBJ databases">
        <authorList>
            <person name="Liu C."/>
            <person name="Sun Q."/>
        </authorList>
    </citation>
    <scope>NUCLEOTIDE SEQUENCE [LARGE SCALE GENOMIC DNA]</scope>
    <source>
        <strain evidence="2 3">NSJ-22</strain>
    </source>
</reference>
<proteinExistence type="predicted"/>
<comment type="caution">
    <text evidence="2">The sequence shown here is derived from an EMBL/GenBank/DDBJ whole genome shotgun (WGS) entry which is preliminary data.</text>
</comment>
<dbReference type="Gene3D" id="1.10.3210.10">
    <property type="entry name" value="Hypothetical protein af1432"/>
    <property type="match status" value="1"/>
</dbReference>
<name>A0ABR7K991_9FIRM</name>
<protein>
    <submittedName>
        <fullName evidence="2">HD domain-containing protein</fullName>
    </submittedName>
</protein>
<feature type="domain" description="HD" evidence="1">
    <location>
        <begin position="32"/>
        <end position="136"/>
    </location>
</feature>
<dbReference type="InterPro" id="IPR003607">
    <property type="entry name" value="HD/PDEase_dom"/>
</dbReference>
<dbReference type="EMBL" id="JACRWG010000007">
    <property type="protein sequence ID" value="MBC6009280.1"/>
    <property type="molecule type" value="Genomic_DNA"/>
</dbReference>
<dbReference type="InterPro" id="IPR006674">
    <property type="entry name" value="HD_domain"/>
</dbReference>
<keyword evidence="3" id="KW-1185">Reference proteome</keyword>
<dbReference type="Pfam" id="PF01966">
    <property type="entry name" value="HD"/>
    <property type="match status" value="1"/>
</dbReference>
<dbReference type="RefSeq" id="WP_187011826.1">
    <property type="nucleotide sequence ID" value="NZ_JACRWG010000007.1"/>
</dbReference>
<dbReference type="CDD" id="cd00077">
    <property type="entry name" value="HDc"/>
    <property type="match status" value="1"/>
</dbReference>
<gene>
    <name evidence="2" type="ORF">H8909_03310</name>
</gene>
<dbReference type="SUPFAM" id="SSF109604">
    <property type="entry name" value="HD-domain/PDEase-like"/>
    <property type="match status" value="1"/>
</dbReference>
<sequence>MTYIIQKKLRYLETAGRLNETKNYIQHGSITVYAHCVNVARMSVRIAKWLPIQVNMDALVIGALLHDYFLYDWHDGKGRHFHGFTHPECAKRNAEMDYTLSPRVKNIIARHMFPLTPVPPTCTEAWIVCIADKICAIEETLFNR</sequence>
<evidence type="ECO:0000313" key="3">
    <source>
        <dbReference type="Proteomes" id="UP000603474"/>
    </source>
</evidence>
<evidence type="ECO:0000259" key="1">
    <source>
        <dbReference type="Pfam" id="PF01966"/>
    </source>
</evidence>